<dbReference type="NCBIfam" id="TIGR00530">
    <property type="entry name" value="AGP_acyltrn"/>
    <property type="match status" value="1"/>
</dbReference>
<dbReference type="AlphaFoldDB" id="A0AAW1SD97"/>
<protein>
    <recommendedName>
        <fullName evidence="7">1-acyl-sn-glycerol-3-phosphate acyltransferase</fullName>
        <ecNumber evidence="7">2.3.1.51</ecNumber>
    </recommendedName>
</protein>
<comment type="caution">
    <text evidence="10">The sequence shown here is derived from an EMBL/GenBank/DDBJ whole genome shotgun (WGS) entry which is preliminary data.</text>
</comment>
<sequence length="286" mass="31169">MVSWALAGQPQCFAASAKRASAAAVPGGAGGYQHASTQATTDRLAVAVASMRGFCFYLSTFTLALPLFVTMLLLAPFVALFDRHRQLAQHWVNNIWAKVSTSLFYRTQVEGRENLPANDEPAVYVANHQSFLDIFSLFHLDRSFKFISKTSNFYIPIVGWSMFLTGHVMLNRMDRRSQLKCLGDCRELLQQGASVLFFPEGTRSKDGRMADFKKGAFSIAAKAGVPVVPVTLVGTGRLMPNGQESRLFGGGARVVVHPRIPPSKDADAMAAAARAVIAESLPAEQR</sequence>
<feature type="transmembrane region" description="Helical" evidence="8">
    <location>
        <begin position="153"/>
        <end position="170"/>
    </location>
</feature>
<comment type="catalytic activity">
    <reaction evidence="7">
        <text>a 1-acyl-sn-glycero-3-phosphate + an acyl-CoA = a 1,2-diacyl-sn-glycero-3-phosphate + CoA</text>
        <dbReference type="Rhea" id="RHEA:19709"/>
        <dbReference type="ChEBI" id="CHEBI:57287"/>
        <dbReference type="ChEBI" id="CHEBI:57970"/>
        <dbReference type="ChEBI" id="CHEBI:58342"/>
        <dbReference type="ChEBI" id="CHEBI:58608"/>
        <dbReference type="EC" id="2.3.1.51"/>
    </reaction>
</comment>
<evidence type="ECO:0000313" key="10">
    <source>
        <dbReference type="EMBL" id="KAK9843662.1"/>
    </source>
</evidence>
<dbReference type="CDD" id="cd07989">
    <property type="entry name" value="LPLAT_AGPAT-like"/>
    <property type="match status" value="1"/>
</dbReference>
<dbReference type="Proteomes" id="UP001445335">
    <property type="component" value="Unassembled WGS sequence"/>
</dbReference>
<evidence type="ECO:0000256" key="4">
    <source>
        <dbReference type="ARBA" id="ARBA00022679"/>
    </source>
</evidence>
<evidence type="ECO:0000313" key="11">
    <source>
        <dbReference type="Proteomes" id="UP001445335"/>
    </source>
</evidence>
<keyword evidence="8" id="KW-1133">Transmembrane helix</keyword>
<dbReference type="InterPro" id="IPR004552">
    <property type="entry name" value="AGP_acyltrans"/>
</dbReference>
<organism evidence="10 11">
    <name type="scientific">Elliptochloris bilobata</name>
    <dbReference type="NCBI Taxonomy" id="381761"/>
    <lineage>
        <taxon>Eukaryota</taxon>
        <taxon>Viridiplantae</taxon>
        <taxon>Chlorophyta</taxon>
        <taxon>core chlorophytes</taxon>
        <taxon>Trebouxiophyceae</taxon>
        <taxon>Trebouxiophyceae incertae sedis</taxon>
        <taxon>Elliptochloris clade</taxon>
        <taxon>Elliptochloris</taxon>
    </lineage>
</organism>
<keyword evidence="7" id="KW-0594">Phospholipid biosynthesis</keyword>
<evidence type="ECO:0000256" key="5">
    <source>
        <dbReference type="ARBA" id="ARBA00023098"/>
    </source>
</evidence>
<dbReference type="GO" id="GO:0016020">
    <property type="term" value="C:membrane"/>
    <property type="evidence" value="ECO:0007669"/>
    <property type="project" value="InterPro"/>
</dbReference>
<keyword evidence="8" id="KW-0472">Membrane</keyword>
<evidence type="ECO:0000256" key="6">
    <source>
        <dbReference type="ARBA" id="ARBA00023315"/>
    </source>
</evidence>
<dbReference type="SMART" id="SM00563">
    <property type="entry name" value="PlsC"/>
    <property type="match status" value="1"/>
</dbReference>
<keyword evidence="11" id="KW-1185">Reference proteome</keyword>
<dbReference type="GO" id="GO:0003841">
    <property type="term" value="F:1-acylglycerol-3-phosphate O-acyltransferase activity"/>
    <property type="evidence" value="ECO:0007669"/>
    <property type="project" value="UniProtKB-UniRule"/>
</dbReference>
<keyword evidence="8" id="KW-0812">Transmembrane</keyword>
<evidence type="ECO:0000256" key="7">
    <source>
        <dbReference type="RuleBase" id="RU361267"/>
    </source>
</evidence>
<dbReference type="InterPro" id="IPR002123">
    <property type="entry name" value="Plipid/glycerol_acylTrfase"/>
</dbReference>
<dbReference type="GO" id="GO:0006654">
    <property type="term" value="P:phosphatidic acid biosynthetic process"/>
    <property type="evidence" value="ECO:0007669"/>
    <property type="project" value="TreeGrafter"/>
</dbReference>
<keyword evidence="7" id="KW-1208">Phospholipid metabolism</keyword>
<keyword evidence="6 7" id="KW-0012">Acyltransferase</keyword>
<reference evidence="10 11" key="1">
    <citation type="journal article" date="2024" name="Nat. Commun.">
        <title>Phylogenomics reveals the evolutionary origins of lichenization in chlorophyte algae.</title>
        <authorList>
            <person name="Puginier C."/>
            <person name="Libourel C."/>
            <person name="Otte J."/>
            <person name="Skaloud P."/>
            <person name="Haon M."/>
            <person name="Grisel S."/>
            <person name="Petersen M."/>
            <person name="Berrin J.G."/>
            <person name="Delaux P.M."/>
            <person name="Dal Grande F."/>
            <person name="Keller J."/>
        </authorList>
    </citation>
    <scope>NUCLEOTIDE SEQUENCE [LARGE SCALE GENOMIC DNA]</scope>
    <source>
        <strain evidence="10 11">SAG 245.80</strain>
    </source>
</reference>
<evidence type="ECO:0000256" key="3">
    <source>
        <dbReference type="ARBA" id="ARBA00022516"/>
    </source>
</evidence>
<evidence type="ECO:0000256" key="2">
    <source>
        <dbReference type="ARBA" id="ARBA00008655"/>
    </source>
</evidence>
<comment type="similarity">
    <text evidence="2 7">Belongs to the 1-acyl-sn-glycerol-3-phosphate acyltransferase family.</text>
</comment>
<keyword evidence="5 7" id="KW-0443">Lipid metabolism</keyword>
<gene>
    <name evidence="10" type="ORF">WJX81_001549</name>
</gene>
<dbReference type="EC" id="2.3.1.51" evidence="7"/>
<dbReference type="SUPFAM" id="SSF69593">
    <property type="entry name" value="Glycerol-3-phosphate (1)-acyltransferase"/>
    <property type="match status" value="1"/>
</dbReference>
<evidence type="ECO:0000256" key="8">
    <source>
        <dbReference type="SAM" id="Phobius"/>
    </source>
</evidence>
<feature type="domain" description="Phospholipid/glycerol acyltransferase" evidence="9">
    <location>
        <begin position="122"/>
        <end position="235"/>
    </location>
</feature>
<dbReference type="PANTHER" id="PTHR10434:SF64">
    <property type="entry name" value="1-ACYL-SN-GLYCEROL-3-PHOSPHATE ACYLTRANSFERASE-RELATED"/>
    <property type="match status" value="1"/>
</dbReference>
<name>A0AAW1SD97_9CHLO</name>
<proteinExistence type="inferred from homology"/>
<dbReference type="EMBL" id="JALJOU010000005">
    <property type="protein sequence ID" value="KAK9843662.1"/>
    <property type="molecule type" value="Genomic_DNA"/>
</dbReference>
<keyword evidence="4 7" id="KW-0808">Transferase</keyword>
<dbReference type="PANTHER" id="PTHR10434">
    <property type="entry name" value="1-ACYL-SN-GLYCEROL-3-PHOSPHATE ACYLTRANSFERASE"/>
    <property type="match status" value="1"/>
</dbReference>
<feature type="transmembrane region" description="Helical" evidence="8">
    <location>
        <begin position="54"/>
        <end position="81"/>
    </location>
</feature>
<comment type="pathway">
    <text evidence="1">Lipid metabolism.</text>
</comment>
<keyword evidence="3 7" id="KW-0444">Lipid biosynthesis</keyword>
<dbReference type="Pfam" id="PF01553">
    <property type="entry name" value="Acyltransferase"/>
    <property type="match status" value="1"/>
</dbReference>
<accession>A0AAW1SD97</accession>
<evidence type="ECO:0000259" key="9">
    <source>
        <dbReference type="SMART" id="SM00563"/>
    </source>
</evidence>
<evidence type="ECO:0000256" key="1">
    <source>
        <dbReference type="ARBA" id="ARBA00005189"/>
    </source>
</evidence>
<comment type="domain">
    <text evidence="7">The HXXXXD motif is essential for acyltransferase activity and may constitute the binding site for the phosphate moiety of the glycerol-3-phosphate.</text>
</comment>